<organism evidence="1 2">
    <name type="scientific">Novosphingobium sediminis</name>
    <dbReference type="NCBI Taxonomy" id="707214"/>
    <lineage>
        <taxon>Bacteria</taxon>
        <taxon>Pseudomonadati</taxon>
        <taxon>Pseudomonadota</taxon>
        <taxon>Alphaproteobacteria</taxon>
        <taxon>Sphingomonadales</taxon>
        <taxon>Sphingomonadaceae</taxon>
        <taxon>Novosphingobium</taxon>
    </lineage>
</organism>
<sequence length="115" mass="11906">MSPAAAAARQVATSVSVAAFSEAPAEASVSETSLIQVCAITIPLSPRTVELAWSGTDKVNNLGQQVVNAAKKNLGEGAGYNLVLALRKTLYGFRDLLIGAPNREPRASVIGRRGG</sequence>
<comment type="caution">
    <text evidence="1">The sequence shown here is derived from an EMBL/GenBank/DDBJ whole genome shotgun (WGS) entry which is preliminary data.</text>
</comment>
<evidence type="ECO:0000313" key="2">
    <source>
        <dbReference type="Proteomes" id="UP000321464"/>
    </source>
</evidence>
<evidence type="ECO:0000313" key="1">
    <source>
        <dbReference type="EMBL" id="GEO02175.1"/>
    </source>
</evidence>
<proteinExistence type="predicted"/>
<accession>A0A512AR34</accession>
<protein>
    <submittedName>
        <fullName evidence="1">Uncharacterized protein</fullName>
    </submittedName>
</protein>
<keyword evidence="2" id="KW-1185">Reference proteome</keyword>
<reference evidence="1 2" key="1">
    <citation type="submission" date="2019-07" db="EMBL/GenBank/DDBJ databases">
        <title>Whole genome shotgun sequence of Novosphingobium sediminis NBRC 106119.</title>
        <authorList>
            <person name="Hosoyama A."/>
            <person name="Uohara A."/>
            <person name="Ohji S."/>
            <person name="Ichikawa N."/>
        </authorList>
    </citation>
    <scope>NUCLEOTIDE SEQUENCE [LARGE SCALE GENOMIC DNA]</scope>
    <source>
        <strain evidence="1 2">NBRC 106119</strain>
    </source>
</reference>
<gene>
    <name evidence="1" type="ORF">NSE01_40070</name>
</gene>
<dbReference type="AlphaFoldDB" id="A0A512AR34"/>
<dbReference type="Proteomes" id="UP000321464">
    <property type="component" value="Unassembled WGS sequence"/>
</dbReference>
<dbReference type="EMBL" id="BJYR01000037">
    <property type="protein sequence ID" value="GEO02175.1"/>
    <property type="molecule type" value="Genomic_DNA"/>
</dbReference>
<name>A0A512AR34_9SPHN</name>